<name>A0A9P7A9P1_9AGAM</name>
<organism evidence="2 3">
    <name type="scientific">Suillus plorans</name>
    <dbReference type="NCBI Taxonomy" id="116603"/>
    <lineage>
        <taxon>Eukaryota</taxon>
        <taxon>Fungi</taxon>
        <taxon>Dikarya</taxon>
        <taxon>Basidiomycota</taxon>
        <taxon>Agaricomycotina</taxon>
        <taxon>Agaricomycetes</taxon>
        <taxon>Agaricomycetidae</taxon>
        <taxon>Boletales</taxon>
        <taxon>Suillineae</taxon>
        <taxon>Suillaceae</taxon>
        <taxon>Suillus</taxon>
    </lineage>
</organism>
<dbReference type="EMBL" id="JABBWE010000122">
    <property type="protein sequence ID" value="KAG1785003.1"/>
    <property type="molecule type" value="Genomic_DNA"/>
</dbReference>
<dbReference type="Proteomes" id="UP000719766">
    <property type="component" value="Unassembled WGS sequence"/>
</dbReference>
<dbReference type="OrthoDB" id="341578at2759"/>
<evidence type="ECO:0000313" key="2">
    <source>
        <dbReference type="EMBL" id="KAG1785003.1"/>
    </source>
</evidence>
<dbReference type="GeneID" id="64602001"/>
<gene>
    <name evidence="2" type="ORF">HD556DRAFT_1460944</name>
</gene>
<keyword evidence="3" id="KW-1185">Reference proteome</keyword>
<reference evidence="2" key="1">
    <citation type="journal article" date="2020" name="New Phytol.">
        <title>Comparative genomics reveals dynamic genome evolution in host specialist ectomycorrhizal fungi.</title>
        <authorList>
            <person name="Lofgren L.A."/>
            <person name="Nguyen N.H."/>
            <person name="Vilgalys R."/>
            <person name="Ruytinx J."/>
            <person name="Liao H.L."/>
            <person name="Branco S."/>
            <person name="Kuo A."/>
            <person name="LaButti K."/>
            <person name="Lipzen A."/>
            <person name="Andreopoulos W."/>
            <person name="Pangilinan J."/>
            <person name="Riley R."/>
            <person name="Hundley H."/>
            <person name="Na H."/>
            <person name="Barry K."/>
            <person name="Grigoriev I.V."/>
            <person name="Stajich J.E."/>
            <person name="Kennedy P.G."/>
        </authorList>
    </citation>
    <scope>NUCLEOTIDE SEQUENCE</scope>
    <source>
        <strain evidence="2">S12</strain>
    </source>
</reference>
<dbReference type="AlphaFoldDB" id="A0A9P7A9P1"/>
<accession>A0A9P7A9P1</accession>
<evidence type="ECO:0000256" key="1">
    <source>
        <dbReference type="SAM" id="MobiDB-lite"/>
    </source>
</evidence>
<feature type="region of interest" description="Disordered" evidence="1">
    <location>
        <begin position="137"/>
        <end position="158"/>
    </location>
</feature>
<proteinExistence type="predicted"/>
<protein>
    <submittedName>
        <fullName evidence="2">Uncharacterized protein</fullName>
    </submittedName>
</protein>
<sequence>MWGAQRMHFKDGVRIEVDVRTRRLDVLASAGRMDPISAFAVRIALEKIAMALRAFQSTSVKALVKEQRSFGFWSPRRNIICYLSSTHTVRREQAAFKADRSAVSRQYLVGWLQRQIAEQKRVDLATSGSSVYPDTHTIPAPSKDASAPEVKPIPPVDTKKQKKHIKQILLDRGNANYTCNFKSTNVCSAYEKAGHLKTAVQNGLPMLAVDVPNAVFDTL</sequence>
<evidence type="ECO:0000313" key="3">
    <source>
        <dbReference type="Proteomes" id="UP000719766"/>
    </source>
</evidence>
<comment type="caution">
    <text evidence="2">The sequence shown here is derived from an EMBL/GenBank/DDBJ whole genome shotgun (WGS) entry which is preliminary data.</text>
</comment>
<dbReference type="RefSeq" id="XP_041152488.1">
    <property type="nucleotide sequence ID" value="XM_041308237.1"/>
</dbReference>